<accession>A0A520KQT9</accession>
<dbReference type="GO" id="GO:0008168">
    <property type="term" value="F:methyltransferase activity"/>
    <property type="evidence" value="ECO:0007669"/>
    <property type="project" value="InterPro"/>
</dbReference>
<dbReference type="Proteomes" id="UP000317158">
    <property type="component" value="Unassembled WGS sequence"/>
</dbReference>
<dbReference type="SUPFAM" id="SSF102114">
    <property type="entry name" value="Radical SAM enzymes"/>
    <property type="match status" value="1"/>
</dbReference>
<evidence type="ECO:0000256" key="6">
    <source>
        <dbReference type="ARBA" id="ARBA00023014"/>
    </source>
</evidence>
<dbReference type="EMBL" id="RXIF01000012">
    <property type="protein sequence ID" value="RZN63923.1"/>
    <property type="molecule type" value="Genomic_DNA"/>
</dbReference>
<dbReference type="InterPro" id="IPR034474">
    <property type="entry name" value="Methyltransferase_Class_D"/>
</dbReference>
<dbReference type="Gene3D" id="3.20.20.70">
    <property type="entry name" value="Aldolase class I"/>
    <property type="match status" value="1"/>
</dbReference>
<dbReference type="InterPro" id="IPR056488">
    <property type="entry name" value="Zn_ribbon_HMPTM"/>
</dbReference>
<evidence type="ECO:0000256" key="4">
    <source>
        <dbReference type="ARBA" id="ARBA00022723"/>
    </source>
</evidence>
<keyword evidence="6" id="KW-0411">Iron-sulfur</keyword>
<keyword evidence="2" id="KW-0004">4Fe-4S</keyword>
<evidence type="ECO:0000313" key="8">
    <source>
        <dbReference type="EMBL" id="RZN63923.1"/>
    </source>
</evidence>
<reference evidence="8 9" key="1">
    <citation type="journal article" date="2019" name="Nat. Microbiol.">
        <title>Wide diversity of methane and short-chain alkane metabolisms in uncultured archaea.</title>
        <authorList>
            <person name="Borrel G."/>
            <person name="Adam P.S."/>
            <person name="McKay L.J."/>
            <person name="Chen L.X."/>
            <person name="Sierra-Garcia I.N."/>
            <person name="Sieber C.M."/>
            <person name="Letourneur Q."/>
            <person name="Ghozlane A."/>
            <person name="Andersen G.L."/>
            <person name="Li W.J."/>
            <person name="Hallam S.J."/>
            <person name="Muyzer G."/>
            <person name="de Oliveira V.M."/>
            <person name="Inskeep W.P."/>
            <person name="Banfield J.F."/>
            <person name="Gribaldo S."/>
        </authorList>
    </citation>
    <scope>NUCLEOTIDE SEQUENCE [LARGE SCALE GENOMIC DNA]</scope>
    <source>
        <strain evidence="8">NM1a</strain>
    </source>
</reference>
<name>A0A520KQT9_METT2</name>
<dbReference type="NCBIfam" id="NF045702">
    <property type="entry name" value="rSAM_GDGT_ether"/>
    <property type="match status" value="1"/>
</dbReference>
<dbReference type="SFLD" id="SFLDG01100">
    <property type="entry name" value="methyltransferase_(Class_D)"/>
    <property type="match status" value="1"/>
</dbReference>
<evidence type="ECO:0000259" key="7">
    <source>
        <dbReference type="PROSITE" id="PS51918"/>
    </source>
</evidence>
<keyword evidence="3" id="KW-0949">S-adenosyl-L-methionine</keyword>
<feature type="domain" description="Radical SAM core" evidence="7">
    <location>
        <begin position="95"/>
        <end position="306"/>
    </location>
</feature>
<proteinExistence type="predicted"/>
<evidence type="ECO:0000256" key="3">
    <source>
        <dbReference type="ARBA" id="ARBA00022691"/>
    </source>
</evidence>
<dbReference type="SFLD" id="SFLDS00029">
    <property type="entry name" value="Radical_SAM"/>
    <property type="match status" value="1"/>
</dbReference>
<comment type="cofactor">
    <cofactor evidence="1">
        <name>[4Fe-4S] cluster</name>
        <dbReference type="ChEBI" id="CHEBI:49883"/>
    </cofactor>
</comment>
<gene>
    <name evidence="8" type="ORF">EF806_06760</name>
</gene>
<dbReference type="InterPro" id="IPR007197">
    <property type="entry name" value="rSAM"/>
</dbReference>
<evidence type="ECO:0000313" key="9">
    <source>
        <dbReference type="Proteomes" id="UP000317158"/>
    </source>
</evidence>
<protein>
    <submittedName>
        <fullName evidence="8">Radical SAM protein</fullName>
    </submittedName>
</protein>
<keyword evidence="5" id="KW-0408">Iron</keyword>
<dbReference type="PROSITE" id="PS01305">
    <property type="entry name" value="MOAA_NIFB_PQQE"/>
    <property type="match status" value="1"/>
</dbReference>
<dbReference type="SFLD" id="SFLDF00385">
    <property type="entry name" value="7_8-dihydro-6-hydroxymethylpte"/>
    <property type="match status" value="1"/>
</dbReference>
<evidence type="ECO:0000256" key="5">
    <source>
        <dbReference type="ARBA" id="ARBA00023004"/>
    </source>
</evidence>
<sequence>MEIYQSSLKKGLPKETKSICPICHQVIDARIYEDNGRVMISKNCPEHGSFKDVYWSDVEMYLKAEEYSYDGRVEKINYETKKGCPYDCGLCKEHLSTTILANIDLTNRCNLSCSFCFANANVKGYVYEPSLDDVVEMLKALRSENPPCPAVQFAGGEPTLRKDLFDIIKIAKEMKFAQIQLATNGIKLRDINYVKKLKEARLSTIYLHFDGFTTDIEPYLDIKKEVIENCRRCDLGIVLVPTVFKGFNDHQIGDFINFAVDNIDVIRGINYQPLSFSGRATEDERDKKRFTIPDLLDEIEKQTHGRILKKDFYPVPCVIPISKLVEVYKGKLQVEFSAHPHCGMATYLFVDKQNMDKLIPINRFVDVDKFFYGIEQIVNNLSSKGIINKVRAIRNGLKIIFNYIDNSKKPDSLDFTSMIESILINQNYKSLGDFHKNALFVGSMHFQDLYNMDIERLKRCVIHYATPSPERRIIPFCAYNTLYREEIEKKYSIPLSEWRKKYGDERE</sequence>
<organism evidence="8 9">
    <name type="scientific">Methanoliparum thermophilum</name>
    <dbReference type="NCBI Taxonomy" id="2491083"/>
    <lineage>
        <taxon>Archaea</taxon>
        <taxon>Methanobacteriati</taxon>
        <taxon>Methanobacteriota</taxon>
        <taxon>Candidatus Methanoliparia</taxon>
        <taxon>Candidatus Methanoliparales</taxon>
        <taxon>Candidatus Methanoliparaceae</taxon>
        <taxon>Candidatus Methanoliparum</taxon>
    </lineage>
</organism>
<dbReference type="Pfam" id="PF23545">
    <property type="entry name" value="Zn_ribbon_HMPTM"/>
    <property type="match status" value="1"/>
</dbReference>
<dbReference type="Pfam" id="PF04055">
    <property type="entry name" value="Radical_SAM"/>
    <property type="match status" value="1"/>
</dbReference>
<dbReference type="SFLD" id="SFLDG01067">
    <property type="entry name" value="SPASM/twitch_domain_containing"/>
    <property type="match status" value="1"/>
</dbReference>
<evidence type="ECO:0000256" key="1">
    <source>
        <dbReference type="ARBA" id="ARBA00001966"/>
    </source>
</evidence>
<dbReference type="InterPro" id="IPR000385">
    <property type="entry name" value="MoaA_NifB_PqqE_Fe-S-bd_CS"/>
</dbReference>
<dbReference type="GO" id="GO:0046872">
    <property type="term" value="F:metal ion binding"/>
    <property type="evidence" value="ECO:0007669"/>
    <property type="project" value="UniProtKB-KW"/>
</dbReference>
<dbReference type="InterPro" id="IPR034471">
    <property type="entry name" value="GDGT/MA_synthase"/>
</dbReference>
<dbReference type="PROSITE" id="PS51918">
    <property type="entry name" value="RADICAL_SAM"/>
    <property type="match status" value="1"/>
</dbReference>
<dbReference type="InterPro" id="IPR013785">
    <property type="entry name" value="Aldolase_TIM"/>
</dbReference>
<dbReference type="PANTHER" id="PTHR43306">
    <property type="entry name" value="7,8-DIHYDRO-6-HYDROXYMETHYLPTERIN DIMETHYLTRANSFERASE"/>
    <property type="match status" value="1"/>
</dbReference>
<evidence type="ECO:0000256" key="2">
    <source>
        <dbReference type="ARBA" id="ARBA00022485"/>
    </source>
</evidence>
<dbReference type="GO" id="GO:0051539">
    <property type="term" value="F:4 iron, 4 sulfur cluster binding"/>
    <property type="evidence" value="ECO:0007669"/>
    <property type="project" value="UniProtKB-KW"/>
</dbReference>
<dbReference type="PANTHER" id="PTHR43306:SF1">
    <property type="entry name" value="7,8-DIHYDRO-6-HYDROXYMETHYLPTERIN DIMETHYLTRANSFERASE"/>
    <property type="match status" value="1"/>
</dbReference>
<dbReference type="AlphaFoldDB" id="A0A520KQT9"/>
<dbReference type="InterPro" id="IPR058240">
    <property type="entry name" value="rSAM_sf"/>
</dbReference>
<keyword evidence="4" id="KW-0479">Metal-binding</keyword>
<dbReference type="CDD" id="cd01335">
    <property type="entry name" value="Radical_SAM"/>
    <property type="match status" value="1"/>
</dbReference>
<comment type="caution">
    <text evidence="8">The sequence shown here is derived from an EMBL/GenBank/DDBJ whole genome shotgun (WGS) entry which is preliminary data.</text>
</comment>